<dbReference type="GO" id="GO:0005634">
    <property type="term" value="C:nucleus"/>
    <property type="evidence" value="ECO:0007669"/>
    <property type="project" value="TreeGrafter"/>
</dbReference>
<dbReference type="PROSITE" id="PS50217">
    <property type="entry name" value="BZIP"/>
    <property type="match status" value="2"/>
</dbReference>
<dbReference type="PROSITE" id="PS00036">
    <property type="entry name" value="BZIP_BASIC"/>
    <property type="match status" value="2"/>
</dbReference>
<dbReference type="Pfam" id="PF07716">
    <property type="entry name" value="bZIP_2"/>
    <property type="match status" value="2"/>
</dbReference>
<feature type="region of interest" description="Disordered" evidence="6">
    <location>
        <begin position="544"/>
        <end position="582"/>
    </location>
</feature>
<organism evidence="8 9">
    <name type="scientific">Channa striata</name>
    <name type="common">Snakehead murrel</name>
    <name type="synonym">Ophicephalus striatus</name>
    <dbReference type="NCBI Taxonomy" id="64152"/>
    <lineage>
        <taxon>Eukaryota</taxon>
        <taxon>Metazoa</taxon>
        <taxon>Chordata</taxon>
        <taxon>Craniata</taxon>
        <taxon>Vertebrata</taxon>
        <taxon>Euteleostomi</taxon>
        <taxon>Actinopterygii</taxon>
        <taxon>Neopterygii</taxon>
        <taxon>Teleostei</taxon>
        <taxon>Neoteleostei</taxon>
        <taxon>Acanthomorphata</taxon>
        <taxon>Anabantaria</taxon>
        <taxon>Anabantiformes</taxon>
        <taxon>Channoidei</taxon>
        <taxon>Channidae</taxon>
        <taxon>Channa</taxon>
    </lineage>
</organism>
<dbReference type="CDD" id="cd14694">
    <property type="entry name" value="bZIP_NFIL3"/>
    <property type="match status" value="2"/>
</dbReference>
<comment type="caution">
    <text evidence="8">The sequence shown here is derived from an EMBL/GenBank/DDBJ whole genome shotgun (WGS) entry which is preliminary data.</text>
</comment>
<protein>
    <recommendedName>
        <fullName evidence="7">BZIP domain-containing protein</fullName>
    </recommendedName>
</protein>
<dbReference type="InterPro" id="IPR004827">
    <property type="entry name" value="bZIP"/>
</dbReference>
<feature type="domain" description="BZIP" evidence="7">
    <location>
        <begin position="74"/>
        <end position="124"/>
    </location>
</feature>
<dbReference type="InterPro" id="IPR047229">
    <property type="entry name" value="NFIL3-like"/>
</dbReference>
<evidence type="ECO:0000313" key="9">
    <source>
        <dbReference type="Proteomes" id="UP001187415"/>
    </source>
</evidence>
<dbReference type="EMBL" id="JAUPFM010000012">
    <property type="protein sequence ID" value="KAK2835684.1"/>
    <property type="molecule type" value="Genomic_DNA"/>
</dbReference>
<evidence type="ECO:0000256" key="4">
    <source>
        <dbReference type="ARBA" id="ARBA00023163"/>
    </source>
</evidence>
<feature type="region of interest" description="Disordered" evidence="6">
    <location>
        <begin position="233"/>
        <end position="266"/>
    </location>
</feature>
<feature type="region of interest" description="Disordered" evidence="6">
    <location>
        <begin position="1"/>
        <end position="30"/>
    </location>
</feature>
<keyword evidence="9" id="KW-1185">Reference proteome</keyword>
<dbReference type="GO" id="GO:0007623">
    <property type="term" value="P:circadian rhythm"/>
    <property type="evidence" value="ECO:0007669"/>
    <property type="project" value="TreeGrafter"/>
</dbReference>
<name>A0AA88MES5_CHASR</name>
<dbReference type="GO" id="GO:0003677">
    <property type="term" value="F:DNA binding"/>
    <property type="evidence" value="ECO:0007669"/>
    <property type="project" value="UniProtKB-KW"/>
</dbReference>
<evidence type="ECO:0000313" key="8">
    <source>
        <dbReference type="EMBL" id="KAK2835684.1"/>
    </source>
</evidence>
<dbReference type="InterPro" id="IPR047106">
    <property type="entry name" value="NFIL3-like_bZIP"/>
</dbReference>
<dbReference type="SUPFAM" id="SSF57959">
    <property type="entry name" value="Leucine zipper domain"/>
    <property type="match status" value="2"/>
</dbReference>
<dbReference type="Proteomes" id="UP001187415">
    <property type="component" value="Unassembled WGS sequence"/>
</dbReference>
<dbReference type="PANTHER" id="PTHR15284">
    <property type="entry name" value="NUCLEAR FACTOR INTERLEUKIN-3-REGULATED PROTEIN"/>
    <property type="match status" value="1"/>
</dbReference>
<dbReference type="GO" id="GO:0003700">
    <property type="term" value="F:DNA-binding transcription factor activity"/>
    <property type="evidence" value="ECO:0007669"/>
    <property type="project" value="InterPro"/>
</dbReference>
<evidence type="ECO:0000256" key="3">
    <source>
        <dbReference type="ARBA" id="ARBA00023125"/>
    </source>
</evidence>
<feature type="compositionally biased region" description="Basic and acidic residues" evidence="6">
    <location>
        <begin position="66"/>
        <end position="90"/>
    </location>
</feature>
<feature type="compositionally biased region" description="Basic and acidic residues" evidence="6">
    <location>
        <begin position="252"/>
        <end position="262"/>
    </location>
</feature>
<evidence type="ECO:0000259" key="7">
    <source>
        <dbReference type="PROSITE" id="PS50217"/>
    </source>
</evidence>
<proteinExistence type="inferred from homology"/>
<accession>A0AA88MES5</accession>
<feature type="domain" description="BZIP" evidence="7">
    <location>
        <begin position="402"/>
        <end position="452"/>
    </location>
</feature>
<keyword evidence="3" id="KW-0238">DNA-binding</keyword>
<keyword evidence="5" id="KW-0539">Nucleus</keyword>
<evidence type="ECO:0000256" key="6">
    <source>
        <dbReference type="SAM" id="MobiDB-lite"/>
    </source>
</evidence>
<evidence type="ECO:0000256" key="1">
    <source>
        <dbReference type="ARBA" id="ARBA00006079"/>
    </source>
</evidence>
<dbReference type="SMART" id="SM00338">
    <property type="entry name" value="BRLZ"/>
    <property type="match status" value="2"/>
</dbReference>
<dbReference type="FunFam" id="1.20.5.170:FF:000025">
    <property type="entry name" value="nuclear factor interleukin-3-regulated protein-like"/>
    <property type="match status" value="2"/>
</dbReference>
<dbReference type="InterPro" id="IPR046347">
    <property type="entry name" value="bZIP_sf"/>
</dbReference>
<keyword evidence="2" id="KW-0805">Transcription regulation</keyword>
<comment type="similarity">
    <text evidence="1">Belongs to the bZIP family. NFIL3 subfamily.</text>
</comment>
<dbReference type="AlphaFoldDB" id="A0AA88MES5"/>
<feature type="region of interest" description="Disordered" evidence="6">
    <location>
        <begin position="65"/>
        <end position="92"/>
    </location>
</feature>
<dbReference type="PANTHER" id="PTHR15284:SF0">
    <property type="entry name" value="GH23983P"/>
    <property type="match status" value="1"/>
</dbReference>
<evidence type="ECO:0000256" key="2">
    <source>
        <dbReference type="ARBA" id="ARBA00023015"/>
    </source>
</evidence>
<evidence type="ECO:0000256" key="5">
    <source>
        <dbReference type="ARBA" id="ARBA00023242"/>
    </source>
</evidence>
<sequence length="605" mass="67148">MSTPSSPGGAGTCQPSSSVESSGYMDPDPDHGVLFPVTRSSLLTRRLLRLRACSSHVSPVTRRKREMIPAEKKDSTYWDKRRKNNEAAKRSREKRRLNDVMLEGQLLALSEENAQLRAHLLSLQYHNNLSAEKSKAASACATPTSILFSPRPAQTPALFQAGVWGSSRSSPASVMALRQQEAASHPFEPKVPCFSSTRGAAGFNPLSPQNCGTQQGIFPLAGPRVLSPRDALEGRRQAETEMDAQRQVSSSDDTRNRSEEFPHPASSIRAFLSTPDTLHHASTLSFPAQNWLVPHVNHPAVCNNLLLPWRSSYLPPPVVYPSLPLYIPERQQGVGVETDIQRGFKSRFGSAPSLLAVIHLPSTMASLSLPFHRESNALQVENELVRKGPRRRREFIPEEQKDALYWEKRRKNNEAAKRSREKRRMYDYVLETHLMALKEENARLSAELMAIKLHFGLVHPAAYTTPNSQLQNHIHNSTQPINATSSHHQGRDWWWGGRDSSITSSQQTSHPLFLPAYALHTMAGYSYLNPSGSNSSGLLTPRVLPRNLIPTHPSHPGASLLKPIPTRATSDEEEEQQVPGVLSLSCSAPSRKIITKGDKSYSPQT</sequence>
<keyword evidence="4" id="KW-0804">Transcription</keyword>
<reference evidence="8" key="1">
    <citation type="submission" date="2023-07" db="EMBL/GenBank/DDBJ databases">
        <title>Chromosome-level Genome Assembly of Striped Snakehead (Channa striata).</title>
        <authorList>
            <person name="Liu H."/>
        </authorList>
    </citation>
    <scope>NUCLEOTIDE SEQUENCE</scope>
    <source>
        <strain evidence="8">Gz</strain>
        <tissue evidence="8">Muscle</tissue>
    </source>
</reference>
<dbReference type="Gene3D" id="1.20.5.170">
    <property type="match status" value="2"/>
</dbReference>
<gene>
    <name evidence="8" type="ORF">Q5P01_016168</name>
</gene>